<dbReference type="PANTHER" id="PTHR39951:SF1">
    <property type="entry name" value="FI22632P1"/>
    <property type="match status" value="1"/>
</dbReference>
<dbReference type="InParanoid" id="A0A7R8Z0E6"/>
<dbReference type="PANTHER" id="PTHR39951">
    <property type="entry name" value="FI22632P1"/>
    <property type="match status" value="1"/>
</dbReference>
<reference evidence="2 3" key="1">
    <citation type="submission" date="2020-11" db="EMBL/GenBank/DDBJ databases">
        <authorList>
            <person name="Wallbank WR R."/>
            <person name="Pardo Diaz C."/>
            <person name="Kozak K."/>
            <person name="Martin S."/>
            <person name="Jiggins C."/>
            <person name="Moest M."/>
            <person name="Warren A I."/>
            <person name="Generalovic N T."/>
            <person name="Byers J.R.P. K."/>
            <person name="Montejo-Kovacevich G."/>
            <person name="Yen C E."/>
        </authorList>
    </citation>
    <scope>NUCLEOTIDE SEQUENCE [LARGE SCALE GENOMIC DNA]</scope>
</reference>
<dbReference type="AlphaFoldDB" id="A0A7R8Z0E6"/>
<name>A0A7R8Z0E6_HERIL</name>
<dbReference type="OMA" id="RPHYERK"/>
<dbReference type="Proteomes" id="UP000594454">
    <property type="component" value="Chromosome 6"/>
</dbReference>
<evidence type="ECO:0000313" key="2">
    <source>
        <dbReference type="EMBL" id="CAD7092314.1"/>
    </source>
</evidence>
<evidence type="ECO:0000256" key="1">
    <source>
        <dbReference type="SAM" id="SignalP"/>
    </source>
</evidence>
<dbReference type="OrthoDB" id="6617171at2759"/>
<organism evidence="2 3">
    <name type="scientific">Hermetia illucens</name>
    <name type="common">Black soldier fly</name>
    <dbReference type="NCBI Taxonomy" id="343691"/>
    <lineage>
        <taxon>Eukaryota</taxon>
        <taxon>Metazoa</taxon>
        <taxon>Ecdysozoa</taxon>
        <taxon>Arthropoda</taxon>
        <taxon>Hexapoda</taxon>
        <taxon>Insecta</taxon>
        <taxon>Pterygota</taxon>
        <taxon>Neoptera</taxon>
        <taxon>Endopterygota</taxon>
        <taxon>Diptera</taxon>
        <taxon>Brachycera</taxon>
        <taxon>Stratiomyomorpha</taxon>
        <taxon>Stratiomyidae</taxon>
        <taxon>Hermetiinae</taxon>
        <taxon>Hermetia</taxon>
    </lineage>
</organism>
<keyword evidence="3" id="KW-1185">Reference proteome</keyword>
<protein>
    <submittedName>
        <fullName evidence="2">Uncharacterized protein</fullName>
    </submittedName>
</protein>
<dbReference type="EMBL" id="LR899014">
    <property type="protein sequence ID" value="CAD7092314.1"/>
    <property type="molecule type" value="Genomic_DNA"/>
</dbReference>
<keyword evidence="1" id="KW-0732">Signal</keyword>
<feature type="chain" id="PRO_5031153116" evidence="1">
    <location>
        <begin position="23"/>
        <end position="133"/>
    </location>
</feature>
<proteinExistence type="predicted"/>
<feature type="signal peptide" evidence="1">
    <location>
        <begin position="1"/>
        <end position="22"/>
    </location>
</feature>
<evidence type="ECO:0000313" key="3">
    <source>
        <dbReference type="Proteomes" id="UP000594454"/>
    </source>
</evidence>
<gene>
    <name evidence="2" type="ORF">HERILL_LOCUS14684</name>
</gene>
<dbReference type="FunCoup" id="A0A7R8Z0E6">
    <property type="interactions" value="7"/>
</dbReference>
<accession>A0A7R8Z0E6</accession>
<sequence>MRVATLVLFTVLCIIFCEKSNATIDLSNVDLSKFEYFKNKVESKVMAKAQQAMQLLAPLAGKVEKAKAVATYFQNVILGNPEHTKEEIIEFDPHFGESWHPHYEHHYGPRGAHLIEVLGHGYSPRQLHEYGAI</sequence>